<evidence type="ECO:0000313" key="15">
    <source>
        <dbReference type="EMBL" id="KHJ33195.1"/>
    </source>
</evidence>
<evidence type="ECO:0000256" key="5">
    <source>
        <dbReference type="ARBA" id="ARBA00022801"/>
    </source>
</evidence>
<accession>A0A0B1P782</accession>
<evidence type="ECO:0000256" key="8">
    <source>
        <dbReference type="ARBA" id="ARBA00023125"/>
    </source>
</evidence>
<dbReference type="Pfam" id="PF00271">
    <property type="entry name" value="Helicase_C"/>
    <property type="match status" value="1"/>
</dbReference>
<reference evidence="15 16" key="1">
    <citation type="journal article" date="2014" name="BMC Genomics">
        <title>Adaptive genomic structural variation in the grape powdery mildew pathogen, Erysiphe necator.</title>
        <authorList>
            <person name="Jones L."/>
            <person name="Riaz S."/>
            <person name="Morales-Cruz A."/>
            <person name="Amrine K.C."/>
            <person name="McGuire B."/>
            <person name="Gubler W.D."/>
            <person name="Walker M.A."/>
            <person name="Cantu D."/>
        </authorList>
    </citation>
    <scope>NUCLEOTIDE SEQUENCE [LARGE SCALE GENOMIC DNA]</scope>
    <source>
        <strain evidence="16">c</strain>
    </source>
</reference>
<evidence type="ECO:0000259" key="14">
    <source>
        <dbReference type="PROSITE" id="PS51194"/>
    </source>
</evidence>
<feature type="coiled-coil region" evidence="11">
    <location>
        <begin position="91"/>
        <end position="149"/>
    </location>
</feature>
<dbReference type="InterPro" id="IPR058951">
    <property type="entry name" value="WHD_Rad26_CSB-like"/>
</dbReference>
<dbReference type="PROSITE" id="PS51192">
    <property type="entry name" value="HELICASE_ATP_BIND_1"/>
    <property type="match status" value="1"/>
</dbReference>
<dbReference type="CDD" id="cd18793">
    <property type="entry name" value="SF2_C_SNF"/>
    <property type="match status" value="1"/>
</dbReference>
<organism evidence="15 16">
    <name type="scientific">Uncinula necator</name>
    <name type="common">Grape powdery mildew</name>
    <dbReference type="NCBI Taxonomy" id="52586"/>
    <lineage>
        <taxon>Eukaryota</taxon>
        <taxon>Fungi</taxon>
        <taxon>Dikarya</taxon>
        <taxon>Ascomycota</taxon>
        <taxon>Pezizomycotina</taxon>
        <taxon>Leotiomycetes</taxon>
        <taxon>Erysiphales</taxon>
        <taxon>Erysiphaceae</taxon>
        <taxon>Erysiphe</taxon>
    </lineage>
</organism>
<feature type="region of interest" description="Disordered" evidence="12">
    <location>
        <begin position="233"/>
        <end position="287"/>
    </location>
</feature>
<keyword evidence="3" id="KW-0547">Nucleotide-binding</keyword>
<evidence type="ECO:0000256" key="11">
    <source>
        <dbReference type="SAM" id="Coils"/>
    </source>
</evidence>
<evidence type="ECO:0000256" key="6">
    <source>
        <dbReference type="ARBA" id="ARBA00022806"/>
    </source>
</evidence>
<dbReference type="AlphaFoldDB" id="A0A0B1P782"/>
<keyword evidence="9" id="KW-0234">DNA repair</keyword>
<comment type="caution">
    <text evidence="15">The sequence shown here is derived from an EMBL/GenBank/DDBJ whole genome shotgun (WGS) entry which is preliminary data.</text>
</comment>
<evidence type="ECO:0000256" key="3">
    <source>
        <dbReference type="ARBA" id="ARBA00022741"/>
    </source>
</evidence>
<dbReference type="SUPFAM" id="SSF52540">
    <property type="entry name" value="P-loop containing nucleoside triphosphate hydrolases"/>
    <property type="match status" value="2"/>
</dbReference>
<dbReference type="InterPro" id="IPR038718">
    <property type="entry name" value="SNF2-like_sf"/>
</dbReference>
<dbReference type="PANTHER" id="PTHR45629">
    <property type="entry name" value="SNF2/RAD54 FAMILY MEMBER"/>
    <property type="match status" value="1"/>
</dbReference>
<dbReference type="InterPro" id="IPR027417">
    <property type="entry name" value="P-loop_NTPase"/>
</dbReference>
<evidence type="ECO:0000256" key="9">
    <source>
        <dbReference type="ARBA" id="ARBA00023204"/>
    </source>
</evidence>
<dbReference type="InterPro" id="IPR014001">
    <property type="entry name" value="Helicase_ATP-bd"/>
</dbReference>
<evidence type="ECO:0000256" key="12">
    <source>
        <dbReference type="SAM" id="MobiDB-lite"/>
    </source>
</evidence>
<keyword evidence="6" id="KW-0347">Helicase</keyword>
<feature type="region of interest" description="Disordered" evidence="12">
    <location>
        <begin position="920"/>
        <end position="950"/>
    </location>
</feature>
<comment type="subcellular location">
    <subcellularLocation>
        <location evidence="1">Nucleus</location>
    </subcellularLocation>
</comment>
<dbReference type="SMART" id="SM00490">
    <property type="entry name" value="HELICc"/>
    <property type="match status" value="1"/>
</dbReference>
<dbReference type="STRING" id="52586.A0A0B1P782"/>
<dbReference type="InterPro" id="IPR000330">
    <property type="entry name" value="SNF2_N"/>
</dbReference>
<feature type="domain" description="Helicase ATP-binding" evidence="13">
    <location>
        <begin position="409"/>
        <end position="599"/>
    </location>
</feature>
<dbReference type="CDD" id="cd18000">
    <property type="entry name" value="DEXHc_ERCC6"/>
    <property type="match status" value="1"/>
</dbReference>
<feature type="compositionally biased region" description="Basic and acidic residues" evidence="12">
    <location>
        <begin position="920"/>
        <end position="931"/>
    </location>
</feature>
<dbReference type="SMART" id="SM00487">
    <property type="entry name" value="DEXDc"/>
    <property type="match status" value="1"/>
</dbReference>
<gene>
    <name evidence="15" type="ORF">EV44_g6421</name>
</gene>
<evidence type="ECO:0000256" key="1">
    <source>
        <dbReference type="ARBA" id="ARBA00004123"/>
    </source>
</evidence>
<name>A0A0B1P782_UNCNE</name>
<dbReference type="PANTHER" id="PTHR45629:SF7">
    <property type="entry name" value="DNA EXCISION REPAIR PROTEIN ERCC-6-RELATED"/>
    <property type="match status" value="1"/>
</dbReference>
<dbReference type="Gene3D" id="1.20.120.850">
    <property type="entry name" value="SWI2/SNF2 ATPases, N-terminal domain"/>
    <property type="match status" value="1"/>
</dbReference>
<keyword evidence="5" id="KW-0378">Hydrolase</keyword>
<comment type="similarity">
    <text evidence="2">Belongs to the SNF2/RAD54 helicase family.</text>
</comment>
<evidence type="ECO:0000256" key="10">
    <source>
        <dbReference type="ARBA" id="ARBA00023242"/>
    </source>
</evidence>
<sequence length="1169" mass="134066">MSNDSRPTAQERTLGLPTSDHIKLASDQRDEIRNGFKQVQSSRETFNIDEAVVLESLTENVRNQDELERDITNRANLLMIEHEDELDSKRLEKIKINIEKLEAKKRTQKQRLNNTLNNSTVWDRCTREVENLNNEIRNLKKDITDIESRIEERHQYGREQNNYDSLGSNIRMPNESQKEYLIRTGKITPFFQTLGEEFENKYDDQAESSMNPKETVKPQNFEASEMKIRSHKNLPLPGFKHSSTYAEESGLRPRKKRRIQKLSEDPEDHFQSCPEEDNYSVESDQINSKSSEIDEYSESTSPISHKNEPICETITEDKVDLTGADDGNELTYQSRLKSWVKRRSAARKKTQLELSDAKDEESFNGEEEEEWFKPCPDISDHHFGSGLKLPGDIHPALFNYQKIGIQWLGELYSQQVGGIIGDEMGLGKTIQVISFLAGLHYSKKLTKPVIVITPATVLQQWVNEFHKWWPPMRVSILHSSGSGMMNLRLENKLDDRTKVYGASKKKSSAHVKRIVDKIIHKGHVLLTTYAGLQTYANILLDIEWGYAVLDEGHKIRNPNTAVTIYCKELKTPNRIIISGTPMQNNLVELWSLFDFIYPMRLGTLVSFRQTFETPIKQGGYANSTNLQIMTATKCAEELKTVISPYLLQRLKIDVASDLPKKTEQVLFVKLTKPQRDAYERFLASEEVSSIMNGTRQSLYGIDILKKICNHPDLIDPSLSTKSGYEWADPTKSGKMKIVEKLLQLWKGFNHKTLLFCQGVQMLDLLENFIKNIGCYNYLRMDGRTNIKLRQTLVDKFNKSPDIHVFLLTTKVGGLGVNLTGANRVLIFDPDWNPSTDIQARERAWRLGQKKEVTIYRLITAGTIEEKMYHRQIFKQFLTNKVLKDPQQRQTFQMKDLFDLFTLGDNDNDTTETGKMFKDTEVQFHSDTEKSKKGNSNKTSNECKNLNSEQEDSFTQVRNLTGVVGMENFHGYSDEERPISDEDRLMKGIFSGTDIQSALEHDQIINGKRVITADFGILEREAKKVASEAAAQLSKAAEVARNLTPGTVTWTGEFGSAGKIYHTSQGSSQRNISTYNNRRDILNGTESDPEFWRLGVKNLKGEDFKQLILSFIKKRGGSVLSQTLVNHFNRVCQTSKQTTEFKKMLDKVARLEFSQNNRARGKWHLKDEYK</sequence>
<evidence type="ECO:0000256" key="2">
    <source>
        <dbReference type="ARBA" id="ARBA00007025"/>
    </source>
</evidence>
<dbReference type="InterPro" id="IPR001650">
    <property type="entry name" value="Helicase_C-like"/>
</dbReference>
<dbReference type="GO" id="GO:0006283">
    <property type="term" value="P:transcription-coupled nucleotide-excision repair"/>
    <property type="evidence" value="ECO:0007669"/>
    <property type="project" value="TreeGrafter"/>
</dbReference>
<dbReference type="GO" id="GO:0008094">
    <property type="term" value="F:ATP-dependent activity, acting on DNA"/>
    <property type="evidence" value="ECO:0007669"/>
    <property type="project" value="TreeGrafter"/>
</dbReference>
<evidence type="ECO:0000256" key="7">
    <source>
        <dbReference type="ARBA" id="ARBA00022840"/>
    </source>
</evidence>
<dbReference type="GO" id="GO:0005524">
    <property type="term" value="F:ATP binding"/>
    <property type="evidence" value="ECO:0007669"/>
    <property type="project" value="InterPro"/>
</dbReference>
<dbReference type="EMBL" id="JNVN01001575">
    <property type="protein sequence ID" value="KHJ33195.1"/>
    <property type="molecule type" value="Genomic_DNA"/>
</dbReference>
<dbReference type="GO" id="GO:0016787">
    <property type="term" value="F:hydrolase activity"/>
    <property type="evidence" value="ECO:0007669"/>
    <property type="project" value="UniProtKB-KW"/>
</dbReference>
<dbReference type="OMA" id="PTWTGQF"/>
<dbReference type="GO" id="GO:0005634">
    <property type="term" value="C:nucleus"/>
    <property type="evidence" value="ECO:0007669"/>
    <property type="project" value="TreeGrafter"/>
</dbReference>
<keyword evidence="10" id="KW-0539">Nucleus</keyword>
<feature type="compositionally biased region" description="Basic and acidic residues" evidence="12">
    <location>
        <begin position="261"/>
        <end position="270"/>
    </location>
</feature>
<evidence type="ECO:0000256" key="4">
    <source>
        <dbReference type="ARBA" id="ARBA00022763"/>
    </source>
</evidence>
<dbReference type="Gene3D" id="3.40.50.300">
    <property type="entry name" value="P-loop containing nucleotide triphosphate hydrolases"/>
    <property type="match status" value="1"/>
</dbReference>
<proteinExistence type="inferred from homology"/>
<keyword evidence="7" id="KW-0067">ATP-binding</keyword>
<feature type="compositionally biased region" description="Polar residues" evidence="12">
    <location>
        <begin position="941"/>
        <end position="950"/>
    </location>
</feature>
<evidence type="ECO:0000313" key="16">
    <source>
        <dbReference type="Proteomes" id="UP000030854"/>
    </source>
</evidence>
<dbReference type="InterPro" id="IPR049730">
    <property type="entry name" value="SNF2/RAD54-like_C"/>
</dbReference>
<dbReference type="FunFam" id="3.40.50.10810:FF:000039">
    <property type="entry name" value="DNA repair protein Rhp26/Rad26"/>
    <property type="match status" value="1"/>
</dbReference>
<keyword evidence="4" id="KW-0227">DNA damage</keyword>
<dbReference type="InterPro" id="IPR050496">
    <property type="entry name" value="SNF2_RAD54_helicase_repair"/>
</dbReference>
<evidence type="ECO:0000259" key="13">
    <source>
        <dbReference type="PROSITE" id="PS51192"/>
    </source>
</evidence>
<dbReference type="Gene3D" id="3.40.50.10810">
    <property type="entry name" value="Tandem AAA-ATPase domain"/>
    <property type="match status" value="1"/>
</dbReference>
<dbReference type="Pfam" id="PF00176">
    <property type="entry name" value="SNF2-rel_dom"/>
    <property type="match status" value="1"/>
</dbReference>
<dbReference type="Pfam" id="PF25875">
    <property type="entry name" value="WHD_Rad26_CSB"/>
    <property type="match status" value="1"/>
</dbReference>
<dbReference type="HOGENOM" id="CLU_000315_7_0_1"/>
<keyword evidence="16" id="KW-1185">Reference proteome</keyword>
<keyword evidence="8" id="KW-0238">DNA-binding</keyword>
<protein>
    <submittedName>
        <fullName evidence="15">Putative dna repair protein rhp26 rad26</fullName>
    </submittedName>
</protein>
<dbReference type="PROSITE" id="PS51194">
    <property type="entry name" value="HELICASE_CTER"/>
    <property type="match status" value="1"/>
</dbReference>
<feature type="domain" description="Helicase C-terminal" evidence="14">
    <location>
        <begin position="736"/>
        <end position="897"/>
    </location>
</feature>
<dbReference type="Proteomes" id="UP000030854">
    <property type="component" value="Unassembled WGS sequence"/>
</dbReference>
<keyword evidence="11" id="KW-0175">Coiled coil</keyword>